<gene>
    <name evidence="1" type="ORF">F5148DRAFT_1170610</name>
</gene>
<name>A0ACC0UJF3_9AGAM</name>
<dbReference type="EMBL" id="JAGFNK010000021">
    <property type="protein sequence ID" value="KAI9511455.1"/>
    <property type="molecule type" value="Genomic_DNA"/>
</dbReference>
<evidence type="ECO:0000313" key="2">
    <source>
        <dbReference type="Proteomes" id="UP001207468"/>
    </source>
</evidence>
<comment type="caution">
    <text evidence="1">The sequence shown here is derived from an EMBL/GenBank/DDBJ whole genome shotgun (WGS) entry which is preliminary data.</text>
</comment>
<proteinExistence type="predicted"/>
<keyword evidence="2" id="KW-1185">Reference proteome</keyword>
<reference evidence="1" key="1">
    <citation type="submission" date="2021-03" db="EMBL/GenBank/DDBJ databases">
        <title>Evolutionary priming and transition to the ectomycorrhizal habit in an iconic lineage of mushroom-forming fungi: is preadaptation a requirement?</title>
        <authorList>
            <consortium name="DOE Joint Genome Institute"/>
            <person name="Looney B.P."/>
            <person name="Miyauchi S."/>
            <person name="Morin E."/>
            <person name="Drula E."/>
            <person name="Courty P.E."/>
            <person name="Chicoki N."/>
            <person name="Fauchery L."/>
            <person name="Kohler A."/>
            <person name="Kuo A."/>
            <person name="LaButti K."/>
            <person name="Pangilinan J."/>
            <person name="Lipzen A."/>
            <person name="Riley R."/>
            <person name="Andreopoulos W."/>
            <person name="He G."/>
            <person name="Johnson J."/>
            <person name="Barry K.W."/>
            <person name="Grigoriev I.V."/>
            <person name="Nagy L."/>
            <person name="Hibbett D."/>
            <person name="Henrissat B."/>
            <person name="Matheny P.B."/>
            <person name="Labbe J."/>
            <person name="Martin A.F."/>
        </authorList>
    </citation>
    <scope>NUCLEOTIDE SEQUENCE</scope>
    <source>
        <strain evidence="1">BPL698</strain>
    </source>
</reference>
<evidence type="ECO:0000313" key="1">
    <source>
        <dbReference type="EMBL" id="KAI9511455.1"/>
    </source>
</evidence>
<organism evidence="1 2">
    <name type="scientific">Russula earlei</name>
    <dbReference type="NCBI Taxonomy" id="71964"/>
    <lineage>
        <taxon>Eukaryota</taxon>
        <taxon>Fungi</taxon>
        <taxon>Dikarya</taxon>
        <taxon>Basidiomycota</taxon>
        <taxon>Agaricomycotina</taxon>
        <taxon>Agaricomycetes</taxon>
        <taxon>Russulales</taxon>
        <taxon>Russulaceae</taxon>
        <taxon>Russula</taxon>
    </lineage>
</organism>
<sequence length="691" mass="77830">MEEEFIPFSSSSASEDGADSHQLTINEHYAKAFQRRKEREELTKLKERYGSDADTDDLDSYDSDSESDESEDEDGEELTPALDAAILRTLARIKARDPGIYDTDRNVLEEEHSKSGTLSAPPRTKKTKARKAVTLPQQRLAAALDDATTRSDSPEDPSLPLTHAAEQAALRAETISAFHSRTALRDSDTGGAEQGEEEGEGEGGLTRDEVEQDEAEYRAYLEREVGPLEKILDLGEQEGIQDGARRKDNEDVDAQPGETSPGGKRKKKRKKDVEERKETDQEFLINYILHRGWIDRSARRVPTYEEITVGTTSHQDPGPSVTPSGADAGANGELLEDDDEFDEVADRFESSYNFRFEEPDAAYISSFPRAHAERRREAQVKRLKGLKTREMEAKLERIGKEGGWARSRALEALDLDGDWDAAAHDRQMAAVLAEASADGVGFDEDEKPTWDDDIDVGDIIPPPSGDKSPHASQKRKRAREVDMGADTVDIDEMDADAVKDGGKEMRKRVLDQYMEELYELEFNDMVAGMPTRFRYTPVAKTSYSLTPADILLAEDKDLNEYVGLKKLAPYRKQRETWDAKRAERLGEFKRKVSERATQAGVDVAEHAVAGERKAKKRKGKKERMRERATEILETEATRKVETKTTDSPRQNAKHAKRRYDDGEYVDIISTSEPVKKKRRRQKKAEKQVEDI</sequence>
<dbReference type="Proteomes" id="UP001207468">
    <property type="component" value="Unassembled WGS sequence"/>
</dbReference>
<protein>
    <submittedName>
        <fullName evidence="1">Krr1-domain-containing protein</fullName>
    </submittedName>
</protein>
<accession>A0ACC0UJF3</accession>